<dbReference type="AlphaFoldDB" id="B8HSE2"/>
<sequence length="64" mass="7482">MDADSCPQKPEPSSELDLLKQQLEIDWKLPGYDYKVERVCREVARIFASRELQQRLAEKGRTIC</sequence>
<accession>B8HSE2</accession>
<reference evidence="1" key="1">
    <citation type="submission" date="2009-01" db="EMBL/GenBank/DDBJ databases">
        <title>Complete sequence of chromosome Cyanothece sp. PCC 7425.</title>
        <authorList>
            <consortium name="US DOE Joint Genome Institute"/>
            <person name="Lucas S."/>
            <person name="Copeland A."/>
            <person name="Lapidus A."/>
            <person name="Glavina del Rio T."/>
            <person name="Dalin E."/>
            <person name="Tice H."/>
            <person name="Bruce D."/>
            <person name="Goodwin L."/>
            <person name="Pitluck S."/>
            <person name="Sims D."/>
            <person name="Meineke L."/>
            <person name="Brettin T."/>
            <person name="Detter J.C."/>
            <person name="Han C."/>
            <person name="Larimer F."/>
            <person name="Land M."/>
            <person name="Hauser L."/>
            <person name="Kyrpides N."/>
            <person name="Ovchinnikova G."/>
            <person name="Liberton M."/>
            <person name="Stoeckel J."/>
            <person name="Banerjee A."/>
            <person name="Singh A."/>
            <person name="Page L."/>
            <person name="Sato H."/>
            <person name="Zhao L."/>
            <person name="Sherman L."/>
            <person name="Pakrasi H."/>
            <person name="Richardson P."/>
        </authorList>
    </citation>
    <scope>NUCLEOTIDE SEQUENCE</scope>
    <source>
        <strain evidence="1">PCC 7425</strain>
    </source>
</reference>
<organism evidence="1">
    <name type="scientific">Cyanothece sp. (strain PCC 7425 / ATCC 29141)</name>
    <dbReference type="NCBI Taxonomy" id="395961"/>
    <lineage>
        <taxon>Bacteria</taxon>
        <taxon>Bacillati</taxon>
        <taxon>Cyanobacteriota</taxon>
        <taxon>Cyanophyceae</taxon>
        <taxon>Gomontiellales</taxon>
        <taxon>Cyanothecaceae</taxon>
        <taxon>Cyanothece</taxon>
    </lineage>
</organism>
<proteinExistence type="predicted"/>
<protein>
    <submittedName>
        <fullName evidence="1">Uncharacterized protein</fullName>
    </submittedName>
</protein>
<evidence type="ECO:0000313" key="1">
    <source>
        <dbReference type="EMBL" id="ACL44248.1"/>
    </source>
</evidence>
<dbReference type="KEGG" id="cyn:Cyan7425_1881"/>
<name>B8HSE2_CYAP4</name>
<dbReference type="EMBL" id="CP001344">
    <property type="protein sequence ID" value="ACL44248.1"/>
    <property type="molecule type" value="Genomic_DNA"/>
</dbReference>
<gene>
    <name evidence="1" type="ordered locus">Cyan7425_1881</name>
</gene>
<dbReference type="HOGENOM" id="CLU_2860218_0_0_3"/>
<dbReference type="STRING" id="395961.Cyan7425_1881"/>